<evidence type="ECO:0000313" key="1">
    <source>
        <dbReference type="EMBL" id="MVN16619.1"/>
    </source>
</evidence>
<organism evidence="1 2">
    <name type="scientific">Gordonibacter urolithinfaciens</name>
    <dbReference type="NCBI Taxonomy" id="1335613"/>
    <lineage>
        <taxon>Bacteria</taxon>
        <taxon>Bacillati</taxon>
        <taxon>Actinomycetota</taxon>
        <taxon>Coriobacteriia</taxon>
        <taxon>Eggerthellales</taxon>
        <taxon>Eggerthellaceae</taxon>
        <taxon>Gordonibacter</taxon>
    </lineage>
</organism>
<dbReference type="RefSeq" id="WP_140396521.1">
    <property type="nucleotide sequence ID" value="NZ_JAJCNT010000019.1"/>
</dbReference>
<proteinExistence type="predicted"/>
<reference evidence="1 2" key="1">
    <citation type="submission" date="2019-11" db="EMBL/GenBank/DDBJ databases">
        <title>Whole genome shotgun sequencing (WGS) data from Adlercreutzia equolifaciens ResAG-91, Eggerthella lenta MRI-F36, MRI-F37, MRI-F40, ResAG-49, ResAG-88, ResAG-121, ResAG-145, and Gordonibacter sp. ResAG-5, ResAG-26, ResAG-43, ResAG-50, ResAG-59.</title>
        <authorList>
            <person name="Stoll D.A."/>
            <person name="Danylec N."/>
            <person name="Franz C.M.A.P."/>
            <person name="Huch M."/>
        </authorList>
    </citation>
    <scope>NUCLEOTIDE SEQUENCE [LARGE SCALE GENOMIC DNA]</scope>
    <source>
        <strain evidence="1 2">ResAG-59</strain>
    </source>
</reference>
<comment type="caution">
    <text evidence="1">The sequence shown here is derived from an EMBL/GenBank/DDBJ whole genome shotgun (WGS) entry which is preliminary data.</text>
</comment>
<gene>
    <name evidence="1" type="ORF">GO738_14945</name>
</gene>
<name>A0A6N8IL43_9ACTN</name>
<evidence type="ECO:0000313" key="2">
    <source>
        <dbReference type="Proteomes" id="UP000468327"/>
    </source>
</evidence>
<dbReference type="EMBL" id="WPOC01000037">
    <property type="protein sequence ID" value="MVN16619.1"/>
    <property type="molecule type" value="Genomic_DNA"/>
</dbReference>
<protein>
    <submittedName>
        <fullName evidence="1">TFIIB-type zinc ribbon-containing protein</fullName>
    </submittedName>
</protein>
<sequence>MKLSFEIPNDADGFSPAQCPLCSERFAIDPVEAESESVLEIRCPKCGMASDTFIPEEIEEAIEARIGNAVIDAINKEMKKAERRSRGKAVRFRANEIKSKPEPKIIPEISDLDVVLCAHCRRRSKVSASLSFSAWTCPYCGVTNFNEQ</sequence>
<accession>A0A6N8IL43</accession>
<dbReference type="Proteomes" id="UP000468327">
    <property type="component" value="Unassembled WGS sequence"/>
</dbReference>
<keyword evidence="2" id="KW-1185">Reference proteome</keyword>
<dbReference type="AlphaFoldDB" id="A0A6N8IL43"/>